<dbReference type="PANTHER" id="PTHR32044">
    <property type="entry name" value="GLUCOMANNAN 4-BETA-MANNOSYLTRANSFERASE 9"/>
    <property type="match status" value="1"/>
</dbReference>
<feature type="transmembrane region" description="Helical" evidence="9">
    <location>
        <begin position="311"/>
        <end position="333"/>
    </location>
</feature>
<keyword evidence="7 9" id="KW-0472">Membrane</keyword>
<reference evidence="10 11" key="1">
    <citation type="submission" date="2018-06" db="EMBL/GenBank/DDBJ databases">
        <title>Genomic Encyclopedia of Archaeal and Bacterial Type Strains, Phase II (KMG-II): from individual species to whole genera.</title>
        <authorList>
            <person name="Goeker M."/>
        </authorList>
    </citation>
    <scope>NUCLEOTIDE SEQUENCE [LARGE SCALE GENOMIC DNA]</scope>
    <source>
        <strain evidence="10 11">DSM 15361</strain>
    </source>
</reference>
<dbReference type="SUPFAM" id="SSF53448">
    <property type="entry name" value="Nucleotide-diphospho-sugar transferases"/>
    <property type="match status" value="1"/>
</dbReference>
<keyword evidence="2" id="KW-0328">Glycosyltransferase</keyword>
<keyword evidence="8" id="KW-0961">Cell wall biogenesis/degradation</keyword>
<feature type="transmembrane region" description="Helical" evidence="9">
    <location>
        <begin position="469"/>
        <end position="488"/>
    </location>
</feature>
<name>A0A2W7HYJ0_9FLAO</name>
<feature type="transmembrane region" description="Helical" evidence="9">
    <location>
        <begin position="345"/>
        <end position="367"/>
    </location>
</feature>
<dbReference type="Proteomes" id="UP000249542">
    <property type="component" value="Unassembled WGS sequence"/>
</dbReference>
<keyword evidence="11" id="KW-1185">Reference proteome</keyword>
<feature type="transmembrane region" description="Helical" evidence="9">
    <location>
        <begin position="6"/>
        <end position="30"/>
    </location>
</feature>
<evidence type="ECO:0000256" key="8">
    <source>
        <dbReference type="ARBA" id="ARBA00023316"/>
    </source>
</evidence>
<evidence type="ECO:0000256" key="3">
    <source>
        <dbReference type="ARBA" id="ARBA00022679"/>
    </source>
</evidence>
<feature type="transmembrane region" description="Helical" evidence="9">
    <location>
        <begin position="379"/>
        <end position="398"/>
    </location>
</feature>
<dbReference type="GO" id="GO:0071555">
    <property type="term" value="P:cell wall organization"/>
    <property type="evidence" value="ECO:0007669"/>
    <property type="project" value="UniProtKB-KW"/>
</dbReference>
<evidence type="ECO:0000256" key="6">
    <source>
        <dbReference type="ARBA" id="ARBA00023034"/>
    </source>
</evidence>
<dbReference type="FunFam" id="3.90.550.10:FF:000057">
    <property type="entry name" value="Glycosyltransferase-like protein, family 2"/>
    <property type="match status" value="1"/>
</dbReference>
<evidence type="ECO:0000256" key="9">
    <source>
        <dbReference type="SAM" id="Phobius"/>
    </source>
</evidence>
<evidence type="ECO:0000256" key="2">
    <source>
        <dbReference type="ARBA" id="ARBA00022676"/>
    </source>
</evidence>
<dbReference type="EMBL" id="QKYV01000005">
    <property type="protein sequence ID" value="PZW39656.1"/>
    <property type="molecule type" value="Genomic_DNA"/>
</dbReference>
<feature type="transmembrane region" description="Helical" evidence="9">
    <location>
        <begin position="440"/>
        <end position="462"/>
    </location>
</feature>
<keyword evidence="5 9" id="KW-1133">Transmembrane helix</keyword>
<dbReference type="AlphaFoldDB" id="A0A2W7HYJ0"/>
<evidence type="ECO:0000256" key="5">
    <source>
        <dbReference type="ARBA" id="ARBA00022989"/>
    </source>
</evidence>
<accession>A0A2W7HYJ0</accession>
<evidence type="ECO:0008006" key="12">
    <source>
        <dbReference type="Google" id="ProtNLM"/>
    </source>
</evidence>
<keyword evidence="3" id="KW-0808">Transferase</keyword>
<dbReference type="InterPro" id="IPR029044">
    <property type="entry name" value="Nucleotide-diphossugar_trans"/>
</dbReference>
<protein>
    <recommendedName>
        <fullName evidence="12">Cellulose synthase/poly-beta-1,6-N-acetylglucosamine synthase-like glycosyltransferase</fullName>
    </recommendedName>
</protein>
<dbReference type="CDD" id="cd06437">
    <property type="entry name" value="CESA_CaSu_A2"/>
    <property type="match status" value="1"/>
</dbReference>
<evidence type="ECO:0000256" key="7">
    <source>
        <dbReference type="ARBA" id="ARBA00023136"/>
    </source>
</evidence>
<proteinExistence type="predicted"/>
<organism evidence="10 11">
    <name type="scientific">Mesonia algae</name>
    <dbReference type="NCBI Taxonomy" id="213248"/>
    <lineage>
        <taxon>Bacteria</taxon>
        <taxon>Pseudomonadati</taxon>
        <taxon>Bacteroidota</taxon>
        <taxon>Flavobacteriia</taxon>
        <taxon>Flavobacteriales</taxon>
        <taxon>Flavobacteriaceae</taxon>
        <taxon>Mesonia</taxon>
    </lineage>
</organism>
<keyword evidence="6" id="KW-0333">Golgi apparatus</keyword>
<evidence type="ECO:0000313" key="11">
    <source>
        <dbReference type="Proteomes" id="UP000249542"/>
    </source>
</evidence>
<dbReference type="Gene3D" id="3.90.550.10">
    <property type="entry name" value="Spore Coat Polysaccharide Biosynthesis Protein SpsA, Chain A"/>
    <property type="match status" value="1"/>
</dbReference>
<sequence length="492" mass="56911">MIFELILVGIYGLCLVLVFLYAIAQLGLYFNYIKSKKKSAKALQYDFSNCEEIPLVTIQLPLYNEMYVVERLLKNIACIDYPREKLEIQVLDDSTDESLMKTRQIIEGLKKEGLDIQHITRVKRTGFKAGALKEGLINAKGEFIAIFDSDFLPQKNWLLKTIPFFKDPQIGVVQTRWGHLNRNYSILTRIQAFALDFHFILEQVGRSFGNHFINFNGTAGVWRKECILDAGNWEGDTLTEDLDLSYRAQLKNWKFKYLEEVETPAELPVAISAAKSQQFRWNKGAAENFQKLYFQVLKNSQVSWKTKFHSLFHLLNSSMFLIVLTIAILSVPILYIKANHPNWNFLFYGLAFFGISTFIFLISYWLTYTKIHGSGFKNFINFIGLFFTFFSVALGLSVHNSIAVLEGHFGKKSEFIRTPKFNISKKDEVWKANKYLQREFSFAQVIEVICLLYFGFAIYSAFKVNDFGLLIFHAMLFMGFGFVILKSLSFRN</sequence>
<dbReference type="Pfam" id="PF13641">
    <property type="entry name" value="Glyco_tranf_2_3"/>
    <property type="match status" value="1"/>
</dbReference>
<keyword evidence="4 9" id="KW-0812">Transmembrane</keyword>
<dbReference type="RefSeq" id="WP_111541304.1">
    <property type="nucleotide sequence ID" value="NZ_QKYV01000005.1"/>
</dbReference>
<comment type="caution">
    <text evidence="10">The sequence shown here is derived from an EMBL/GenBank/DDBJ whole genome shotgun (WGS) entry which is preliminary data.</text>
</comment>
<gene>
    <name evidence="10" type="ORF">LX95_02018</name>
</gene>
<dbReference type="PANTHER" id="PTHR32044:SF80">
    <property type="entry name" value="XYLOGLUCAN GLYCOSYLTRANSFERASE 2-RELATED"/>
    <property type="match status" value="1"/>
</dbReference>
<evidence type="ECO:0000313" key="10">
    <source>
        <dbReference type="EMBL" id="PZW39656.1"/>
    </source>
</evidence>
<evidence type="ECO:0000256" key="4">
    <source>
        <dbReference type="ARBA" id="ARBA00022692"/>
    </source>
</evidence>
<evidence type="ECO:0000256" key="1">
    <source>
        <dbReference type="ARBA" id="ARBA00004653"/>
    </source>
</evidence>
<comment type="subcellular location">
    <subcellularLocation>
        <location evidence="1">Golgi apparatus membrane</location>
        <topology evidence="1">Multi-pass membrane protein</topology>
    </subcellularLocation>
</comment>
<dbReference type="GO" id="GO:0016757">
    <property type="term" value="F:glycosyltransferase activity"/>
    <property type="evidence" value="ECO:0007669"/>
    <property type="project" value="UniProtKB-KW"/>
</dbReference>